<dbReference type="PANTHER" id="PTHR45632">
    <property type="entry name" value="LD33804P"/>
    <property type="match status" value="1"/>
</dbReference>
<evidence type="ECO:0000313" key="3">
    <source>
        <dbReference type="WBParaSite" id="PDA_v2.g13568.t1"/>
    </source>
</evidence>
<dbReference type="Gene3D" id="3.30.710.10">
    <property type="entry name" value="Potassium Channel Kv1.1, Chain A"/>
    <property type="match status" value="1"/>
</dbReference>
<feature type="domain" description="BTB" evidence="1">
    <location>
        <begin position="17"/>
        <end position="83"/>
    </location>
</feature>
<dbReference type="CDD" id="cd14733">
    <property type="entry name" value="BACK"/>
    <property type="match status" value="1"/>
</dbReference>
<evidence type="ECO:0000313" key="2">
    <source>
        <dbReference type="Proteomes" id="UP000887578"/>
    </source>
</evidence>
<dbReference type="Proteomes" id="UP000887578">
    <property type="component" value="Unplaced"/>
</dbReference>
<protein>
    <submittedName>
        <fullName evidence="3">BTB domain-containing protein</fullName>
    </submittedName>
</protein>
<dbReference type="SMART" id="SM00225">
    <property type="entry name" value="BTB"/>
    <property type="match status" value="1"/>
</dbReference>
<sequence>MQLQIFDAFKSQNPELFDVVFEIEGKKVYAHKFPLSIISTTFESMLSDRWISKNNAIKIESHKYDDFKEFLKFLYSGECQLSDENIITMIDIAEFYQVNSFKKYCGEYLSKITLNIENIIQITEASHKYSMLQMKKPIQGFLIKNFKTFVKSDEFLNANEFIIKQFVKMEPNNDIKTGGIFQAVYELAKNQANMKNESDDENLNDPIKAEITPFLQLIKFIVKITNSDGNSICGNLQNKSAIDIIETLKNRESNNSYHKSIFWKTECKKPSTPCPLKQRDDVKWYLFYFPSGAIGVLNSSEINQNTYLLAEMVAETDFKITQKCKIEIE</sequence>
<proteinExistence type="predicted"/>
<organism evidence="2 3">
    <name type="scientific">Panagrolaimus davidi</name>
    <dbReference type="NCBI Taxonomy" id="227884"/>
    <lineage>
        <taxon>Eukaryota</taxon>
        <taxon>Metazoa</taxon>
        <taxon>Ecdysozoa</taxon>
        <taxon>Nematoda</taxon>
        <taxon>Chromadorea</taxon>
        <taxon>Rhabditida</taxon>
        <taxon>Tylenchina</taxon>
        <taxon>Panagrolaimomorpha</taxon>
        <taxon>Panagrolaimoidea</taxon>
        <taxon>Panagrolaimidae</taxon>
        <taxon>Panagrolaimus</taxon>
    </lineage>
</organism>
<evidence type="ECO:0000259" key="1">
    <source>
        <dbReference type="PROSITE" id="PS50097"/>
    </source>
</evidence>
<reference evidence="3" key="1">
    <citation type="submission" date="2022-11" db="UniProtKB">
        <authorList>
            <consortium name="WormBaseParasite"/>
        </authorList>
    </citation>
    <scope>IDENTIFICATION</scope>
</reference>
<dbReference type="Pfam" id="PF00651">
    <property type="entry name" value="BTB"/>
    <property type="match status" value="1"/>
</dbReference>
<dbReference type="PROSITE" id="PS50097">
    <property type="entry name" value="BTB"/>
    <property type="match status" value="1"/>
</dbReference>
<name>A0A914P6K0_9BILA</name>
<dbReference type="InterPro" id="IPR011333">
    <property type="entry name" value="SKP1/BTB/POZ_sf"/>
</dbReference>
<dbReference type="AlphaFoldDB" id="A0A914P6K0"/>
<accession>A0A914P6K0</accession>
<dbReference type="Gene3D" id="1.25.40.420">
    <property type="match status" value="1"/>
</dbReference>
<dbReference type="InterPro" id="IPR000210">
    <property type="entry name" value="BTB/POZ_dom"/>
</dbReference>
<dbReference type="SUPFAM" id="SSF54695">
    <property type="entry name" value="POZ domain"/>
    <property type="match status" value="1"/>
</dbReference>
<dbReference type="WBParaSite" id="PDA_v2.g13568.t1">
    <property type="protein sequence ID" value="PDA_v2.g13568.t1"/>
    <property type="gene ID" value="PDA_v2.g13568"/>
</dbReference>
<keyword evidence="2" id="KW-1185">Reference proteome</keyword>